<keyword evidence="10" id="KW-1185">Reference proteome</keyword>
<organism evidence="9 10">
    <name type="scientific">Limimonas halophila</name>
    <dbReference type="NCBI Taxonomy" id="1082479"/>
    <lineage>
        <taxon>Bacteria</taxon>
        <taxon>Pseudomonadati</taxon>
        <taxon>Pseudomonadota</taxon>
        <taxon>Alphaproteobacteria</taxon>
        <taxon>Rhodospirillales</taxon>
        <taxon>Rhodovibrionaceae</taxon>
        <taxon>Limimonas</taxon>
    </lineage>
</organism>
<dbReference type="InterPro" id="IPR022764">
    <property type="entry name" value="Peptidase_S54_rhomboid_dom"/>
</dbReference>
<sequence length="224" mass="23946">MTFSGHAPPRNPRPSQPPVNLPRAVGYLIAINAAVFALQNVVPWRWANWIVTHLGFVPMRYAGGPAEWDLWAYVGPITHQFLHGGVVHILVNMVMLAAFGSGVARTLGSRRMLVMYLISGLAGALAHWFVYPMDSAPVVGASGAISGLFGMVLRLLARHPHGGGLSRIWPVALIWVGIAVFTGIGGMPGAGDARVAWAAHLGGFAVGFLAFDLALIGFKPWRVK</sequence>
<dbReference type="Gene3D" id="1.20.1540.10">
    <property type="entry name" value="Rhomboid-like"/>
    <property type="match status" value="1"/>
</dbReference>
<dbReference type="EMBL" id="FNCE01000002">
    <property type="protein sequence ID" value="SDF74310.1"/>
    <property type="molecule type" value="Genomic_DNA"/>
</dbReference>
<feature type="transmembrane region" description="Helical" evidence="7">
    <location>
        <begin position="113"/>
        <end position="130"/>
    </location>
</feature>
<accession>A0A1G7NM03</accession>
<feature type="transmembrane region" description="Helical" evidence="7">
    <location>
        <begin position="21"/>
        <end position="42"/>
    </location>
</feature>
<gene>
    <name evidence="9" type="ORF">SAMN05216241_102199</name>
</gene>
<evidence type="ECO:0000256" key="5">
    <source>
        <dbReference type="ARBA" id="ARBA00022989"/>
    </source>
</evidence>
<dbReference type="InterPro" id="IPR035952">
    <property type="entry name" value="Rhomboid-like_sf"/>
</dbReference>
<proteinExistence type="inferred from homology"/>
<evidence type="ECO:0000256" key="3">
    <source>
        <dbReference type="ARBA" id="ARBA00022692"/>
    </source>
</evidence>
<evidence type="ECO:0000256" key="7">
    <source>
        <dbReference type="SAM" id="Phobius"/>
    </source>
</evidence>
<evidence type="ECO:0000256" key="2">
    <source>
        <dbReference type="ARBA" id="ARBA00009045"/>
    </source>
</evidence>
<dbReference type="PANTHER" id="PTHR43731">
    <property type="entry name" value="RHOMBOID PROTEASE"/>
    <property type="match status" value="1"/>
</dbReference>
<keyword evidence="9" id="KW-0645">Protease</keyword>
<feature type="domain" description="Peptidase S54 rhomboid" evidence="8">
    <location>
        <begin position="76"/>
        <end position="210"/>
    </location>
</feature>
<protein>
    <submittedName>
        <fullName evidence="9">Membrane associated serine protease, rhomboid family</fullName>
    </submittedName>
</protein>
<keyword evidence="6 7" id="KW-0472">Membrane</keyword>
<feature type="transmembrane region" description="Helical" evidence="7">
    <location>
        <begin position="168"/>
        <end position="191"/>
    </location>
</feature>
<dbReference type="AlphaFoldDB" id="A0A1G7NM03"/>
<reference evidence="9 10" key="1">
    <citation type="submission" date="2016-10" db="EMBL/GenBank/DDBJ databases">
        <authorList>
            <person name="de Groot N.N."/>
        </authorList>
    </citation>
    <scope>NUCLEOTIDE SEQUENCE [LARGE SCALE GENOMIC DNA]</scope>
    <source>
        <strain evidence="9 10">DSM 25584</strain>
    </source>
</reference>
<dbReference type="GO" id="GO:0016020">
    <property type="term" value="C:membrane"/>
    <property type="evidence" value="ECO:0007669"/>
    <property type="project" value="UniProtKB-SubCell"/>
</dbReference>
<evidence type="ECO:0000256" key="4">
    <source>
        <dbReference type="ARBA" id="ARBA00022801"/>
    </source>
</evidence>
<evidence type="ECO:0000256" key="1">
    <source>
        <dbReference type="ARBA" id="ARBA00004141"/>
    </source>
</evidence>
<evidence type="ECO:0000259" key="8">
    <source>
        <dbReference type="Pfam" id="PF01694"/>
    </source>
</evidence>
<dbReference type="PANTHER" id="PTHR43731:SF14">
    <property type="entry name" value="PRESENILIN-ASSOCIATED RHOMBOID-LIKE PROTEIN, MITOCHONDRIAL"/>
    <property type="match status" value="1"/>
</dbReference>
<comment type="similarity">
    <text evidence="2">Belongs to the peptidase S54 family.</text>
</comment>
<feature type="transmembrane region" description="Helical" evidence="7">
    <location>
        <begin position="197"/>
        <end position="218"/>
    </location>
</feature>
<evidence type="ECO:0000256" key="6">
    <source>
        <dbReference type="ARBA" id="ARBA00023136"/>
    </source>
</evidence>
<dbReference type="SUPFAM" id="SSF144091">
    <property type="entry name" value="Rhomboid-like"/>
    <property type="match status" value="1"/>
</dbReference>
<evidence type="ECO:0000313" key="10">
    <source>
        <dbReference type="Proteomes" id="UP000199415"/>
    </source>
</evidence>
<dbReference type="InterPro" id="IPR050925">
    <property type="entry name" value="Rhomboid_protease_S54"/>
</dbReference>
<dbReference type="Proteomes" id="UP000199415">
    <property type="component" value="Unassembled WGS sequence"/>
</dbReference>
<feature type="transmembrane region" description="Helical" evidence="7">
    <location>
        <begin position="136"/>
        <end position="156"/>
    </location>
</feature>
<dbReference type="Pfam" id="PF01694">
    <property type="entry name" value="Rhomboid"/>
    <property type="match status" value="1"/>
</dbReference>
<dbReference type="STRING" id="1082479.SAMN05216241_102199"/>
<name>A0A1G7NM03_9PROT</name>
<evidence type="ECO:0000313" key="9">
    <source>
        <dbReference type="EMBL" id="SDF74310.1"/>
    </source>
</evidence>
<keyword evidence="5 7" id="KW-1133">Transmembrane helix</keyword>
<comment type="subcellular location">
    <subcellularLocation>
        <location evidence="1">Membrane</location>
        <topology evidence="1">Multi-pass membrane protein</topology>
    </subcellularLocation>
</comment>
<dbReference type="GO" id="GO:0004252">
    <property type="term" value="F:serine-type endopeptidase activity"/>
    <property type="evidence" value="ECO:0007669"/>
    <property type="project" value="InterPro"/>
</dbReference>
<keyword evidence="4" id="KW-0378">Hydrolase</keyword>
<dbReference type="GO" id="GO:0006508">
    <property type="term" value="P:proteolysis"/>
    <property type="evidence" value="ECO:0007669"/>
    <property type="project" value="UniProtKB-KW"/>
</dbReference>
<feature type="transmembrane region" description="Helical" evidence="7">
    <location>
        <begin position="81"/>
        <end position="101"/>
    </location>
</feature>
<keyword evidence="3 7" id="KW-0812">Transmembrane</keyword>